<name>A0A1B1A6T0_9RHOB</name>
<protein>
    <submittedName>
        <fullName evidence="1">Uncharacterized protein</fullName>
    </submittedName>
</protein>
<evidence type="ECO:0000313" key="2">
    <source>
        <dbReference type="Proteomes" id="UP000013243"/>
    </source>
</evidence>
<dbReference type="KEGG" id="rmb:K529_015765"/>
<dbReference type="Proteomes" id="UP000013243">
    <property type="component" value="Plasmid unnamed1"/>
</dbReference>
<gene>
    <name evidence="1" type="ORF">K529_015765</name>
</gene>
<sequence length="193" mass="21667">MKQRFEDVVDDLLKTGFVDIVADMFSNADGINDFYQESYGLIANGIAKHDTRKLDRLIDKAESDGWAFEAMRRGAIVTQKHMDYLDPKTAEWSADFMAGDVKKPSSSGPKPNIASEFAKSLTHYLVVIAEELGLQKGRHSATLEEHSAIDAVRVALSKRGCHLSYSAIESYDKAGRKPGNWKRLMKFFPTEEF</sequence>
<reference evidence="1 2" key="1">
    <citation type="journal article" date="2016" name="ISME J.">
        <title>Global occurrence and heterogeneity of the Roseobacter-clade species Ruegeria mobilis.</title>
        <authorList>
            <person name="Sonnenschein E."/>
            <person name="Gram L."/>
        </authorList>
    </citation>
    <scope>NUCLEOTIDE SEQUENCE [LARGE SCALE GENOMIC DNA]</scope>
    <source>
        <strain evidence="1 2">F1926</strain>
        <plasmid evidence="1 2">unnamed1</plasmid>
    </source>
</reference>
<organism evidence="1 2">
    <name type="scientific">Tritonibacter mobilis F1926</name>
    <dbReference type="NCBI Taxonomy" id="1265309"/>
    <lineage>
        <taxon>Bacteria</taxon>
        <taxon>Pseudomonadati</taxon>
        <taxon>Pseudomonadota</taxon>
        <taxon>Alphaproteobacteria</taxon>
        <taxon>Rhodobacterales</taxon>
        <taxon>Paracoccaceae</taxon>
        <taxon>Tritonibacter</taxon>
    </lineage>
</organism>
<dbReference type="RefSeq" id="WP_005613114.1">
    <property type="nucleotide sequence ID" value="NZ_CP015231.1"/>
</dbReference>
<evidence type="ECO:0000313" key="1">
    <source>
        <dbReference type="EMBL" id="ANP42236.1"/>
    </source>
</evidence>
<dbReference type="EMBL" id="CP015231">
    <property type="protein sequence ID" value="ANP42236.1"/>
    <property type="molecule type" value="Genomic_DNA"/>
</dbReference>
<keyword evidence="1" id="KW-0614">Plasmid</keyword>
<geneLocation type="plasmid" evidence="1 2">
    <name>unnamed1</name>
</geneLocation>
<proteinExistence type="predicted"/>
<dbReference type="AlphaFoldDB" id="A0A1B1A6T0"/>
<dbReference type="GeneID" id="28251322"/>
<accession>A0A1B1A6T0</accession>